<comment type="subcellular location">
    <subcellularLocation>
        <location evidence="2">Cell inner membrane</location>
        <topology evidence="2">Single-pass type II membrane protein</topology>
        <orientation evidence="2">Periplasmic side</orientation>
    </subcellularLocation>
</comment>
<sequence>MSNRKLTLVLCGATVAMFGFGFALVPLYDILCEQLGINGKTSTVAVQEPEAMQVDESRTIKVEFVSHIPPGLPITFEPQSKVMKVHPGQVIRTAYIATNESKTALVAQAVPSVSPGLGATHFNKIECFCFNQQPLSAKQEAELPLIFYVEHDLPDSIHTLTLSYTLYDISDSVDDSDQKLASLAVPNKLAVPDKLAVSEQLAQTHDTQGDAL</sequence>
<dbReference type="GO" id="GO:0005886">
    <property type="term" value="C:plasma membrane"/>
    <property type="evidence" value="ECO:0007669"/>
    <property type="project" value="UniProtKB-SubCell"/>
</dbReference>
<comment type="similarity">
    <text evidence="3">Belongs to the COX11/CtaG family.</text>
</comment>
<keyword evidence="11" id="KW-1185">Reference proteome</keyword>
<comment type="function">
    <text evidence="1">Exerts its effect at some terminal stage of cytochrome c oxidase synthesis, probably by being involved in the insertion of the copper B into subunit I.</text>
</comment>
<keyword evidence="8" id="KW-0186">Copper</keyword>
<protein>
    <recommendedName>
        <fullName evidence="4">Cytochrome c oxidase assembly protein CtaG</fullName>
    </recommendedName>
</protein>
<evidence type="ECO:0000313" key="10">
    <source>
        <dbReference type="EMBL" id="GEA60114.1"/>
    </source>
</evidence>
<dbReference type="Gene3D" id="2.60.370.10">
    <property type="entry name" value="Ctag/Cox11"/>
    <property type="match status" value="1"/>
</dbReference>
<accession>A0A4Y3IMT8</accession>
<dbReference type="EMBL" id="BJLH01000005">
    <property type="protein sequence ID" value="GEA60114.1"/>
    <property type="molecule type" value="Genomic_DNA"/>
</dbReference>
<dbReference type="NCBIfam" id="NF003465">
    <property type="entry name" value="PRK05089.1"/>
    <property type="match status" value="1"/>
</dbReference>
<dbReference type="SUPFAM" id="SSF110111">
    <property type="entry name" value="Ctag/Cox11"/>
    <property type="match status" value="1"/>
</dbReference>
<dbReference type="InterPro" id="IPR007533">
    <property type="entry name" value="Cyt_c_oxidase_assmbl_CtaG"/>
</dbReference>
<keyword evidence="5" id="KW-0812">Transmembrane</keyword>
<evidence type="ECO:0000256" key="8">
    <source>
        <dbReference type="ARBA" id="ARBA00023008"/>
    </source>
</evidence>
<evidence type="ECO:0000313" key="11">
    <source>
        <dbReference type="Proteomes" id="UP000318242"/>
    </source>
</evidence>
<evidence type="ECO:0000256" key="3">
    <source>
        <dbReference type="ARBA" id="ARBA00009620"/>
    </source>
</evidence>
<dbReference type="Pfam" id="PF04442">
    <property type="entry name" value="CtaG_Cox11"/>
    <property type="match status" value="1"/>
</dbReference>
<evidence type="ECO:0000256" key="1">
    <source>
        <dbReference type="ARBA" id="ARBA00004007"/>
    </source>
</evidence>
<evidence type="ECO:0000256" key="2">
    <source>
        <dbReference type="ARBA" id="ARBA00004382"/>
    </source>
</evidence>
<dbReference type="OrthoDB" id="9804841at2"/>
<evidence type="ECO:0000256" key="7">
    <source>
        <dbReference type="ARBA" id="ARBA00022989"/>
    </source>
</evidence>
<evidence type="ECO:0000256" key="4">
    <source>
        <dbReference type="ARBA" id="ARBA00015384"/>
    </source>
</evidence>
<proteinExistence type="inferred from homology"/>
<keyword evidence="7" id="KW-1133">Transmembrane helix</keyword>
<dbReference type="PANTHER" id="PTHR21320">
    <property type="entry name" value="CYTOCHROME C OXIDASE ASSEMBLY PROTEIN COX11-RELATED"/>
    <property type="match status" value="1"/>
</dbReference>
<keyword evidence="9" id="KW-0472">Membrane</keyword>
<evidence type="ECO:0000256" key="9">
    <source>
        <dbReference type="ARBA" id="ARBA00023136"/>
    </source>
</evidence>
<evidence type="ECO:0000256" key="6">
    <source>
        <dbReference type="ARBA" id="ARBA00022968"/>
    </source>
</evidence>
<dbReference type="Proteomes" id="UP000318242">
    <property type="component" value="Unassembled WGS sequence"/>
</dbReference>
<reference evidence="10 11" key="1">
    <citation type="submission" date="2019-06" db="EMBL/GenBank/DDBJ databases">
        <title>Whole genome shotgun sequence of Vibrio comitans NBRC 102076.</title>
        <authorList>
            <person name="Hosoyama A."/>
            <person name="Uohara A."/>
            <person name="Ohji S."/>
            <person name="Ichikawa N."/>
        </authorList>
    </citation>
    <scope>NUCLEOTIDE SEQUENCE [LARGE SCALE GENOMIC DNA]</scope>
    <source>
        <strain evidence="10 11">NBRC 102076</strain>
    </source>
</reference>
<evidence type="ECO:0000256" key="5">
    <source>
        <dbReference type="ARBA" id="ARBA00022692"/>
    </source>
</evidence>
<dbReference type="PIRSF" id="PIRSF005413">
    <property type="entry name" value="COX11"/>
    <property type="match status" value="1"/>
</dbReference>
<dbReference type="AlphaFoldDB" id="A0A4Y3IMT8"/>
<dbReference type="InterPro" id="IPR023471">
    <property type="entry name" value="CtaG/Cox11_dom_sf"/>
</dbReference>
<organism evidence="10 11">
    <name type="scientific">Vibrio comitans NBRC 102076</name>
    <dbReference type="NCBI Taxonomy" id="1219078"/>
    <lineage>
        <taxon>Bacteria</taxon>
        <taxon>Pseudomonadati</taxon>
        <taxon>Pseudomonadota</taxon>
        <taxon>Gammaproteobacteria</taxon>
        <taxon>Vibrionales</taxon>
        <taxon>Vibrionaceae</taxon>
        <taxon>Vibrio</taxon>
    </lineage>
</organism>
<keyword evidence="6" id="KW-0735">Signal-anchor</keyword>
<dbReference type="PANTHER" id="PTHR21320:SF3">
    <property type="entry name" value="CYTOCHROME C OXIDASE ASSEMBLY PROTEIN COX11, MITOCHONDRIAL-RELATED"/>
    <property type="match status" value="1"/>
</dbReference>
<dbReference type="GO" id="GO:0005507">
    <property type="term" value="F:copper ion binding"/>
    <property type="evidence" value="ECO:0007669"/>
    <property type="project" value="InterPro"/>
</dbReference>
<comment type="caution">
    <text evidence="10">The sequence shown here is derived from an EMBL/GenBank/DDBJ whole genome shotgun (WGS) entry which is preliminary data.</text>
</comment>
<dbReference type="RefSeq" id="WP_141270528.1">
    <property type="nucleotide sequence ID" value="NZ_BJLH01000005.1"/>
</dbReference>
<gene>
    <name evidence="10" type="ORF">VCO01S_13070</name>
</gene>
<name>A0A4Y3IMT8_9VIBR</name>